<dbReference type="EC" id="1.11.1.5" evidence="12"/>
<feature type="signal peptide" evidence="10">
    <location>
        <begin position="1"/>
        <end position="23"/>
    </location>
</feature>
<dbReference type="InterPro" id="IPR036909">
    <property type="entry name" value="Cyt_c-like_dom_sf"/>
</dbReference>
<evidence type="ECO:0000256" key="3">
    <source>
        <dbReference type="ARBA" id="ARBA00022723"/>
    </source>
</evidence>
<evidence type="ECO:0000256" key="8">
    <source>
        <dbReference type="PIRSR" id="PIRSR000294-1"/>
    </source>
</evidence>
<keyword evidence="5" id="KW-0574">Periplasm</keyword>
<comment type="subcellular location">
    <subcellularLocation>
        <location evidence="1">Periplasm</location>
    </subcellularLocation>
</comment>
<proteinExistence type="predicted"/>
<reference evidence="12 13" key="1">
    <citation type="submission" date="2015-09" db="EMBL/GenBank/DDBJ databases">
        <authorList>
            <consortium name="Swine Surveillance"/>
        </authorList>
    </citation>
    <scope>NUCLEOTIDE SEQUENCE [LARGE SCALE GENOMIC DNA]</scope>
    <source>
        <strain evidence="12 13">CECT 7557</strain>
    </source>
</reference>
<dbReference type="PROSITE" id="PS51007">
    <property type="entry name" value="CYTC"/>
    <property type="match status" value="2"/>
</dbReference>
<keyword evidence="2 8" id="KW-0349">Heme</keyword>
<protein>
    <submittedName>
        <fullName evidence="12">Cytochrome c551 peroxidase</fullName>
        <ecNumber evidence="12">1.11.1.5</ecNumber>
    </submittedName>
</protein>
<dbReference type="EMBL" id="CYSD01000039">
    <property type="protein sequence ID" value="CUH80152.1"/>
    <property type="molecule type" value="Genomic_DNA"/>
</dbReference>
<evidence type="ECO:0000259" key="11">
    <source>
        <dbReference type="PROSITE" id="PS51007"/>
    </source>
</evidence>
<evidence type="ECO:0000256" key="10">
    <source>
        <dbReference type="SAM" id="SignalP"/>
    </source>
</evidence>
<feature type="binding site" description="covalent" evidence="8">
    <location>
        <position position="72"/>
    </location>
    <ligand>
        <name>heme c</name>
        <dbReference type="ChEBI" id="CHEBI:61717"/>
        <label>1</label>
    </ligand>
</feature>
<dbReference type="Pfam" id="PF03150">
    <property type="entry name" value="CCP_MauG"/>
    <property type="match status" value="1"/>
</dbReference>
<feature type="domain" description="Cytochrome c" evidence="11">
    <location>
        <begin position="50"/>
        <end position="183"/>
    </location>
</feature>
<sequence>MRVMSRAMLAFAALLTVAAGALAAVEGDVRDGFRRPTVIPFPEGAPYSPQAAALGKLLFFDPRLSGAQNLSCASCHNPSFGWEVPVPRALGSLAVELQRHVPTVENLAEAPRLTWDGRQTSIEQQVLSPIVHPDEMNATMEQVIDRLLRIPKYRKAFRTAFPGEGLVAENVVASLATYVRTLRSGWSPFDDWVAGDEDAISAAAKRGFEFFIGEGGCAACHAGWAFTDHRFYDIGLDTNDPGRAGVDDSEPAGRRAFKTPGLRNIALRAPYMHNGSQSDLVGVLHHYRNGGASDLGRQVDIAPVRIPLMAEMELIAFLKTLTAYDAHVSQPSLPVK</sequence>
<comment type="cofactor">
    <cofactor evidence="8">
        <name>heme</name>
        <dbReference type="ChEBI" id="CHEBI:30413"/>
    </cofactor>
    <text evidence="8">Binds 2 heme groups.</text>
</comment>
<dbReference type="InterPro" id="IPR026259">
    <property type="entry name" value="MauG/Cytc_peroxidase"/>
</dbReference>
<dbReference type="InterPro" id="IPR009056">
    <property type="entry name" value="Cyt_c-like_dom"/>
</dbReference>
<evidence type="ECO:0000256" key="5">
    <source>
        <dbReference type="ARBA" id="ARBA00022764"/>
    </source>
</evidence>
<dbReference type="AlphaFoldDB" id="A0A0P1GFK7"/>
<dbReference type="GO" id="GO:0046872">
    <property type="term" value="F:metal ion binding"/>
    <property type="evidence" value="ECO:0007669"/>
    <property type="project" value="UniProtKB-KW"/>
</dbReference>
<keyword evidence="4 10" id="KW-0732">Signal</keyword>
<evidence type="ECO:0000256" key="2">
    <source>
        <dbReference type="ARBA" id="ARBA00022617"/>
    </source>
</evidence>
<dbReference type="GO" id="GO:0009055">
    <property type="term" value="F:electron transfer activity"/>
    <property type="evidence" value="ECO:0007669"/>
    <property type="project" value="InterPro"/>
</dbReference>
<feature type="binding site" description="axial binding residue" evidence="9">
    <location>
        <position position="76"/>
    </location>
    <ligand>
        <name>heme c</name>
        <dbReference type="ChEBI" id="CHEBI:61717"/>
        <label>1</label>
    </ligand>
    <ligandPart>
        <name>Fe</name>
        <dbReference type="ChEBI" id="CHEBI:18248"/>
    </ligandPart>
</feature>
<dbReference type="Gene3D" id="1.10.760.10">
    <property type="entry name" value="Cytochrome c-like domain"/>
    <property type="match status" value="2"/>
</dbReference>
<dbReference type="PANTHER" id="PTHR30600">
    <property type="entry name" value="CYTOCHROME C PEROXIDASE-RELATED"/>
    <property type="match status" value="1"/>
</dbReference>
<dbReference type="STRING" id="928856.SAMN04488049_10427"/>
<keyword evidence="6 12" id="KW-0560">Oxidoreductase</keyword>
<evidence type="ECO:0000256" key="1">
    <source>
        <dbReference type="ARBA" id="ARBA00004418"/>
    </source>
</evidence>
<feature type="chain" id="PRO_5006063384" evidence="10">
    <location>
        <begin position="24"/>
        <end position="336"/>
    </location>
</feature>
<evidence type="ECO:0000256" key="7">
    <source>
        <dbReference type="ARBA" id="ARBA00023004"/>
    </source>
</evidence>
<dbReference type="GO" id="GO:0042597">
    <property type="term" value="C:periplasmic space"/>
    <property type="evidence" value="ECO:0007669"/>
    <property type="project" value="UniProtKB-SubCell"/>
</dbReference>
<evidence type="ECO:0000313" key="13">
    <source>
        <dbReference type="Proteomes" id="UP000052022"/>
    </source>
</evidence>
<evidence type="ECO:0000256" key="9">
    <source>
        <dbReference type="PIRSR" id="PIRSR000294-2"/>
    </source>
</evidence>
<keyword evidence="13" id="KW-1185">Reference proteome</keyword>
<comment type="PTM">
    <text evidence="8">Binds 2 heme groups per subunit.</text>
</comment>
<dbReference type="PIRSF" id="PIRSF000294">
    <property type="entry name" value="Cytochrome-c_peroxidase"/>
    <property type="match status" value="1"/>
</dbReference>
<accession>A0A0P1GFK7</accession>
<feature type="binding site" description="covalent" evidence="8">
    <location>
        <position position="217"/>
    </location>
    <ligand>
        <name>heme c</name>
        <dbReference type="ChEBI" id="CHEBI:61717"/>
        <label>2</label>
    </ligand>
</feature>
<keyword evidence="7 9" id="KW-0408">Iron</keyword>
<dbReference type="GO" id="GO:0020037">
    <property type="term" value="F:heme binding"/>
    <property type="evidence" value="ECO:0007669"/>
    <property type="project" value="InterPro"/>
</dbReference>
<evidence type="ECO:0000256" key="4">
    <source>
        <dbReference type="ARBA" id="ARBA00022729"/>
    </source>
</evidence>
<name>A0A0P1GFK7_9RHOB</name>
<feature type="binding site" description="axial binding residue" evidence="9">
    <location>
        <position position="221"/>
    </location>
    <ligand>
        <name>heme c</name>
        <dbReference type="ChEBI" id="CHEBI:61717"/>
        <label>2</label>
    </ligand>
    <ligandPart>
        <name>Fe</name>
        <dbReference type="ChEBI" id="CHEBI:18248"/>
    </ligandPart>
</feature>
<feature type="binding site" description="covalent" evidence="8">
    <location>
        <position position="75"/>
    </location>
    <ligand>
        <name>heme c</name>
        <dbReference type="ChEBI" id="CHEBI:61717"/>
        <label>1</label>
    </ligand>
</feature>
<dbReference type="GO" id="GO:0004130">
    <property type="term" value="F:cytochrome-c peroxidase activity"/>
    <property type="evidence" value="ECO:0007669"/>
    <property type="project" value="UniProtKB-EC"/>
</dbReference>
<keyword evidence="12" id="KW-0575">Peroxidase</keyword>
<dbReference type="InterPro" id="IPR004852">
    <property type="entry name" value="Di-haem_cyt_c_peroxidsae"/>
</dbReference>
<evidence type="ECO:0000313" key="12">
    <source>
        <dbReference type="EMBL" id="CUH80152.1"/>
    </source>
</evidence>
<dbReference type="SUPFAM" id="SSF46626">
    <property type="entry name" value="Cytochrome c"/>
    <property type="match status" value="2"/>
</dbReference>
<feature type="domain" description="Cytochrome c" evidence="11">
    <location>
        <begin position="202"/>
        <end position="325"/>
    </location>
</feature>
<gene>
    <name evidence="12" type="primary">ccp_3</name>
    <name evidence="12" type="ORF">TRM7557_02745</name>
</gene>
<dbReference type="Proteomes" id="UP000052022">
    <property type="component" value="Unassembled WGS sequence"/>
</dbReference>
<evidence type="ECO:0000256" key="6">
    <source>
        <dbReference type="ARBA" id="ARBA00023002"/>
    </source>
</evidence>
<feature type="binding site" description="covalent" evidence="8">
    <location>
        <position position="220"/>
    </location>
    <ligand>
        <name>heme c</name>
        <dbReference type="ChEBI" id="CHEBI:61717"/>
        <label>2</label>
    </ligand>
</feature>
<organism evidence="12 13">
    <name type="scientific">Tritonibacter multivorans</name>
    <dbReference type="NCBI Taxonomy" id="928856"/>
    <lineage>
        <taxon>Bacteria</taxon>
        <taxon>Pseudomonadati</taxon>
        <taxon>Pseudomonadota</taxon>
        <taxon>Alphaproteobacteria</taxon>
        <taxon>Rhodobacterales</taxon>
        <taxon>Paracoccaceae</taxon>
        <taxon>Tritonibacter</taxon>
    </lineage>
</organism>
<keyword evidence="3 9" id="KW-0479">Metal-binding</keyword>
<dbReference type="InterPro" id="IPR051395">
    <property type="entry name" value="Cytochrome_c_Peroxidase/MauG"/>
</dbReference>
<dbReference type="PANTHER" id="PTHR30600:SF10">
    <property type="entry name" value="BLL6722 PROTEIN"/>
    <property type="match status" value="1"/>
</dbReference>